<evidence type="ECO:0000313" key="9">
    <source>
        <dbReference type="EMBL" id="TCO83696.1"/>
    </source>
</evidence>
<keyword evidence="6 7" id="KW-0472">Membrane</keyword>
<proteinExistence type="inferred from homology"/>
<dbReference type="InterPro" id="IPR051447">
    <property type="entry name" value="Lipoprotein-release_system"/>
</dbReference>
<dbReference type="AlphaFoldDB" id="A0A4R2L816"/>
<dbReference type="OrthoDB" id="5410375at2"/>
<dbReference type="Pfam" id="PF02687">
    <property type="entry name" value="FtsX"/>
    <property type="match status" value="1"/>
</dbReference>
<dbReference type="PANTHER" id="PTHR30489">
    <property type="entry name" value="LIPOPROTEIN-RELEASING SYSTEM TRANSMEMBRANE PROTEIN LOLE"/>
    <property type="match status" value="1"/>
</dbReference>
<evidence type="ECO:0000313" key="10">
    <source>
        <dbReference type="Proteomes" id="UP000295765"/>
    </source>
</evidence>
<dbReference type="RefSeq" id="WP_132537970.1">
    <property type="nucleotide sequence ID" value="NZ_SLWY01000001.1"/>
</dbReference>
<keyword evidence="10" id="KW-1185">Reference proteome</keyword>
<reference evidence="9 10" key="1">
    <citation type="submission" date="2019-03" db="EMBL/GenBank/DDBJ databases">
        <title>Genomic Encyclopedia of Type Strains, Phase IV (KMG-IV): sequencing the most valuable type-strain genomes for metagenomic binning, comparative biology and taxonomic classification.</title>
        <authorList>
            <person name="Goeker M."/>
        </authorList>
    </citation>
    <scope>NUCLEOTIDE SEQUENCE [LARGE SCALE GENOMIC DNA]</scope>
    <source>
        <strain evidence="9 10">DSM 25287</strain>
    </source>
</reference>
<evidence type="ECO:0000256" key="4">
    <source>
        <dbReference type="ARBA" id="ARBA00022692"/>
    </source>
</evidence>
<feature type="transmembrane region" description="Helical" evidence="7">
    <location>
        <begin position="270"/>
        <end position="295"/>
    </location>
</feature>
<feature type="transmembrane region" description="Helical" evidence="7">
    <location>
        <begin position="363"/>
        <end position="387"/>
    </location>
</feature>
<evidence type="ECO:0000259" key="8">
    <source>
        <dbReference type="Pfam" id="PF02687"/>
    </source>
</evidence>
<dbReference type="EMBL" id="SLWY01000001">
    <property type="protein sequence ID" value="TCO83696.1"/>
    <property type="molecule type" value="Genomic_DNA"/>
</dbReference>
<dbReference type="GO" id="GO:0044874">
    <property type="term" value="P:lipoprotein localization to outer membrane"/>
    <property type="evidence" value="ECO:0007669"/>
    <property type="project" value="TreeGrafter"/>
</dbReference>
<organism evidence="9 10">
    <name type="scientific">Plasticicumulans lactativorans</name>
    <dbReference type="NCBI Taxonomy" id="1133106"/>
    <lineage>
        <taxon>Bacteria</taxon>
        <taxon>Pseudomonadati</taxon>
        <taxon>Pseudomonadota</taxon>
        <taxon>Gammaproteobacteria</taxon>
        <taxon>Candidatus Competibacteraceae</taxon>
        <taxon>Plasticicumulans</taxon>
    </lineage>
</organism>
<protein>
    <submittedName>
        <fullName evidence="9">Putative ABC transport system permease protein</fullName>
    </submittedName>
</protein>
<evidence type="ECO:0000256" key="3">
    <source>
        <dbReference type="ARBA" id="ARBA00022475"/>
    </source>
</evidence>
<feature type="transmembrane region" description="Helical" evidence="7">
    <location>
        <begin position="21"/>
        <end position="44"/>
    </location>
</feature>
<evidence type="ECO:0000256" key="1">
    <source>
        <dbReference type="ARBA" id="ARBA00004651"/>
    </source>
</evidence>
<gene>
    <name evidence="9" type="ORF">EV699_10180</name>
</gene>
<name>A0A4R2L816_9GAMM</name>
<sequence>MRTTVLRLAWADYRGEARLSACAVLGLAAVLAPLLVLFGLRFGLVATLTERLLEDPRTRELIPIGSGRYDAAWFEALRARPEVAFVVPRTRQIAATADLRAASGPAVTVELLPSAPGDPLLARYGVTPPAAAQEVVLSRTAADKLGLAAGAEVDAAVGRSRAGREEIVRTRLRLTAVLPLEGFDRDAAFVPLDLLLAAEDYRDGHAVPTLGWPGSERPAGERVYPGFRLYARDLDAVEPLRAHLVGLGLEVLTQAEAIANVRALSRNLGIVFAVIAGLGAAGYLASAAASSLAAVARKRRDLSLLRLLGLSTRGLLAFPLAQALFTGAFGSAAAFAFYAAAAAGINALFAASRGPGEYLCRLLPLHFAAALAATLAAVLLAALAGGWRATRIEPSEGWREV</sequence>
<keyword evidence="5 7" id="KW-1133">Transmembrane helix</keyword>
<evidence type="ECO:0000256" key="5">
    <source>
        <dbReference type="ARBA" id="ARBA00022989"/>
    </source>
</evidence>
<feature type="transmembrane region" description="Helical" evidence="7">
    <location>
        <begin position="331"/>
        <end position="351"/>
    </location>
</feature>
<dbReference type="PANTHER" id="PTHR30489:SF0">
    <property type="entry name" value="LIPOPROTEIN-RELEASING SYSTEM TRANSMEMBRANE PROTEIN LOLE"/>
    <property type="match status" value="1"/>
</dbReference>
<keyword evidence="4 7" id="KW-0812">Transmembrane</keyword>
<comment type="caution">
    <text evidence="9">The sequence shown here is derived from an EMBL/GenBank/DDBJ whole genome shotgun (WGS) entry which is preliminary data.</text>
</comment>
<dbReference type="InterPro" id="IPR003838">
    <property type="entry name" value="ABC3_permease_C"/>
</dbReference>
<evidence type="ECO:0000256" key="2">
    <source>
        <dbReference type="ARBA" id="ARBA00005236"/>
    </source>
</evidence>
<accession>A0A4R2L816</accession>
<comment type="subcellular location">
    <subcellularLocation>
        <location evidence="1">Cell membrane</location>
        <topology evidence="1">Multi-pass membrane protein</topology>
    </subcellularLocation>
</comment>
<keyword evidence="3" id="KW-1003">Cell membrane</keyword>
<feature type="domain" description="ABC3 transporter permease C-terminal" evidence="8">
    <location>
        <begin position="275"/>
        <end position="394"/>
    </location>
</feature>
<feature type="transmembrane region" description="Helical" evidence="7">
    <location>
        <begin position="307"/>
        <end position="325"/>
    </location>
</feature>
<dbReference type="GO" id="GO:0098797">
    <property type="term" value="C:plasma membrane protein complex"/>
    <property type="evidence" value="ECO:0007669"/>
    <property type="project" value="TreeGrafter"/>
</dbReference>
<dbReference type="Proteomes" id="UP000295765">
    <property type="component" value="Unassembled WGS sequence"/>
</dbReference>
<evidence type="ECO:0000256" key="6">
    <source>
        <dbReference type="ARBA" id="ARBA00023136"/>
    </source>
</evidence>
<comment type="similarity">
    <text evidence="2">Belongs to the ABC-4 integral membrane protein family. LolC/E subfamily.</text>
</comment>
<evidence type="ECO:0000256" key="7">
    <source>
        <dbReference type="SAM" id="Phobius"/>
    </source>
</evidence>